<name>A0A9X3WFT3_9BACI</name>
<dbReference type="AlphaFoldDB" id="A0A9X3WFT3"/>
<proteinExistence type="predicted"/>
<dbReference type="RefSeq" id="WP_272446609.1">
    <property type="nucleotide sequence ID" value="NZ_JAMQKC010000010.1"/>
</dbReference>
<protein>
    <submittedName>
        <fullName evidence="1">Uncharacterized protein</fullName>
    </submittedName>
</protein>
<sequence>MSEVVLFSGSNQSDLIAEDLIVLHMRKKFPFCLSTGFDPIHENTVAHPLW</sequence>
<reference evidence="1" key="1">
    <citation type="submission" date="2022-06" db="EMBL/GenBank/DDBJ databases">
        <title>Aquibacillus sp. a new bacterium isolated from soil saline samples.</title>
        <authorList>
            <person name="Galisteo C."/>
            <person name="De La Haba R."/>
            <person name="Sanchez-Porro C."/>
            <person name="Ventosa A."/>
        </authorList>
    </citation>
    <scope>NUCLEOTIDE SEQUENCE</scope>
    <source>
        <strain evidence="1">3ASR75-54</strain>
    </source>
</reference>
<accession>A0A9X3WFT3</accession>
<keyword evidence="2" id="KW-1185">Reference proteome</keyword>
<dbReference type="Proteomes" id="UP001145069">
    <property type="component" value="Unassembled WGS sequence"/>
</dbReference>
<dbReference type="EMBL" id="JAMQKC010000010">
    <property type="protein sequence ID" value="MDC3417540.1"/>
    <property type="molecule type" value="Genomic_DNA"/>
</dbReference>
<evidence type="ECO:0000313" key="2">
    <source>
        <dbReference type="Proteomes" id="UP001145069"/>
    </source>
</evidence>
<gene>
    <name evidence="1" type="ORF">NC799_11595</name>
</gene>
<comment type="caution">
    <text evidence="1">The sequence shown here is derived from an EMBL/GenBank/DDBJ whole genome shotgun (WGS) entry which is preliminary data.</text>
</comment>
<evidence type="ECO:0000313" key="1">
    <source>
        <dbReference type="EMBL" id="MDC3417540.1"/>
    </source>
</evidence>
<organism evidence="1 2">
    <name type="scientific">Aquibacillus salsiterrae</name>
    <dbReference type="NCBI Taxonomy" id="2950439"/>
    <lineage>
        <taxon>Bacteria</taxon>
        <taxon>Bacillati</taxon>
        <taxon>Bacillota</taxon>
        <taxon>Bacilli</taxon>
        <taxon>Bacillales</taxon>
        <taxon>Bacillaceae</taxon>
        <taxon>Aquibacillus</taxon>
    </lineage>
</organism>